<dbReference type="EMBL" id="WHUW01000012">
    <property type="protein sequence ID" value="KAF8440269.1"/>
    <property type="molecule type" value="Genomic_DNA"/>
</dbReference>
<feature type="non-terminal residue" evidence="1">
    <location>
        <position position="1"/>
    </location>
</feature>
<dbReference type="Proteomes" id="UP001194468">
    <property type="component" value="Unassembled WGS sequence"/>
</dbReference>
<evidence type="ECO:0000313" key="2">
    <source>
        <dbReference type="Proteomes" id="UP001194468"/>
    </source>
</evidence>
<evidence type="ECO:0000313" key="1">
    <source>
        <dbReference type="EMBL" id="KAF8440269.1"/>
    </source>
</evidence>
<reference evidence="1" key="1">
    <citation type="submission" date="2019-10" db="EMBL/GenBank/DDBJ databases">
        <authorList>
            <consortium name="DOE Joint Genome Institute"/>
            <person name="Kuo A."/>
            <person name="Miyauchi S."/>
            <person name="Kiss E."/>
            <person name="Drula E."/>
            <person name="Kohler A."/>
            <person name="Sanchez-Garcia M."/>
            <person name="Andreopoulos B."/>
            <person name="Barry K.W."/>
            <person name="Bonito G."/>
            <person name="Buee M."/>
            <person name="Carver A."/>
            <person name="Chen C."/>
            <person name="Cichocki N."/>
            <person name="Clum A."/>
            <person name="Culley D."/>
            <person name="Crous P.W."/>
            <person name="Fauchery L."/>
            <person name="Girlanda M."/>
            <person name="Hayes R."/>
            <person name="Keri Z."/>
            <person name="LaButti K."/>
            <person name="Lipzen A."/>
            <person name="Lombard V."/>
            <person name="Magnuson J."/>
            <person name="Maillard F."/>
            <person name="Morin E."/>
            <person name="Murat C."/>
            <person name="Nolan M."/>
            <person name="Ohm R."/>
            <person name="Pangilinan J."/>
            <person name="Pereira M."/>
            <person name="Perotto S."/>
            <person name="Peter M."/>
            <person name="Riley R."/>
            <person name="Sitrit Y."/>
            <person name="Stielow B."/>
            <person name="Szollosi G."/>
            <person name="Zifcakova L."/>
            <person name="Stursova M."/>
            <person name="Spatafora J.W."/>
            <person name="Tedersoo L."/>
            <person name="Vaario L.-M."/>
            <person name="Yamada A."/>
            <person name="Yan M."/>
            <person name="Wang P."/>
            <person name="Xu J."/>
            <person name="Bruns T."/>
            <person name="Baldrian P."/>
            <person name="Vilgalys R."/>
            <person name="Henrissat B."/>
            <person name="Grigoriev I.V."/>
            <person name="Hibbett D."/>
            <person name="Nagy L.G."/>
            <person name="Martin F.M."/>
        </authorList>
    </citation>
    <scope>NUCLEOTIDE SEQUENCE</scope>
    <source>
        <strain evidence="1">BED1</strain>
    </source>
</reference>
<sequence length="52" mass="5919">VVRLNGLEQNIILLTLIQCTFSITFSDRTKMVSHHQFALTPAYAFTDYQSQG</sequence>
<reference evidence="1" key="2">
    <citation type="journal article" date="2020" name="Nat. Commun.">
        <title>Large-scale genome sequencing of mycorrhizal fungi provides insights into the early evolution of symbiotic traits.</title>
        <authorList>
            <person name="Miyauchi S."/>
            <person name="Kiss E."/>
            <person name="Kuo A."/>
            <person name="Drula E."/>
            <person name="Kohler A."/>
            <person name="Sanchez-Garcia M."/>
            <person name="Morin E."/>
            <person name="Andreopoulos B."/>
            <person name="Barry K.W."/>
            <person name="Bonito G."/>
            <person name="Buee M."/>
            <person name="Carver A."/>
            <person name="Chen C."/>
            <person name="Cichocki N."/>
            <person name="Clum A."/>
            <person name="Culley D."/>
            <person name="Crous P.W."/>
            <person name="Fauchery L."/>
            <person name="Girlanda M."/>
            <person name="Hayes R.D."/>
            <person name="Keri Z."/>
            <person name="LaButti K."/>
            <person name="Lipzen A."/>
            <person name="Lombard V."/>
            <person name="Magnuson J."/>
            <person name="Maillard F."/>
            <person name="Murat C."/>
            <person name="Nolan M."/>
            <person name="Ohm R.A."/>
            <person name="Pangilinan J."/>
            <person name="Pereira M.F."/>
            <person name="Perotto S."/>
            <person name="Peter M."/>
            <person name="Pfister S."/>
            <person name="Riley R."/>
            <person name="Sitrit Y."/>
            <person name="Stielow J.B."/>
            <person name="Szollosi G."/>
            <person name="Zifcakova L."/>
            <person name="Stursova M."/>
            <person name="Spatafora J.W."/>
            <person name="Tedersoo L."/>
            <person name="Vaario L.M."/>
            <person name="Yamada A."/>
            <person name="Yan M."/>
            <person name="Wang P."/>
            <person name="Xu J."/>
            <person name="Bruns T."/>
            <person name="Baldrian P."/>
            <person name="Vilgalys R."/>
            <person name="Dunand C."/>
            <person name="Henrissat B."/>
            <person name="Grigoriev I.V."/>
            <person name="Hibbett D."/>
            <person name="Nagy L.G."/>
            <person name="Martin F.M."/>
        </authorList>
    </citation>
    <scope>NUCLEOTIDE SEQUENCE</scope>
    <source>
        <strain evidence="1">BED1</strain>
    </source>
</reference>
<protein>
    <submittedName>
        <fullName evidence="1">Uncharacterized protein</fullName>
    </submittedName>
</protein>
<feature type="non-terminal residue" evidence="1">
    <location>
        <position position="52"/>
    </location>
</feature>
<gene>
    <name evidence="1" type="ORF">L210DRAFT_805392</name>
</gene>
<comment type="caution">
    <text evidence="1">The sequence shown here is derived from an EMBL/GenBank/DDBJ whole genome shotgun (WGS) entry which is preliminary data.</text>
</comment>
<dbReference type="AlphaFoldDB" id="A0AAD4GEQ8"/>
<organism evidence="1 2">
    <name type="scientific">Boletus edulis BED1</name>
    <dbReference type="NCBI Taxonomy" id="1328754"/>
    <lineage>
        <taxon>Eukaryota</taxon>
        <taxon>Fungi</taxon>
        <taxon>Dikarya</taxon>
        <taxon>Basidiomycota</taxon>
        <taxon>Agaricomycotina</taxon>
        <taxon>Agaricomycetes</taxon>
        <taxon>Agaricomycetidae</taxon>
        <taxon>Boletales</taxon>
        <taxon>Boletineae</taxon>
        <taxon>Boletaceae</taxon>
        <taxon>Boletoideae</taxon>
        <taxon>Boletus</taxon>
    </lineage>
</organism>
<name>A0AAD4GEQ8_BOLED</name>
<proteinExistence type="predicted"/>
<keyword evidence="2" id="KW-1185">Reference proteome</keyword>
<accession>A0AAD4GEQ8</accession>